<dbReference type="EMBL" id="DSHW01000028">
    <property type="protein sequence ID" value="HEQ87853.1"/>
    <property type="molecule type" value="Genomic_DNA"/>
</dbReference>
<dbReference type="InterPro" id="IPR013545">
    <property type="entry name" value="T2SS_protein-GspG_C"/>
</dbReference>
<sequence length="159" mass="17634">MLGKNFASTPVVRRHQGFTLVELLIVVAILGILAAMAIPRIYQMLERARQKRTMADMRTLALAINSYATDHVFVPQVSGTAADLRPYLEPTYLRVLPVRDGWRRDFYYQGSALSYTVVSYGGDGAAQGGPYVGPTTHYDADIALVDGIFVQWPEGIQVR</sequence>
<dbReference type="AlphaFoldDB" id="A0A7V1ZGZ7"/>
<dbReference type="Gene3D" id="3.30.700.10">
    <property type="entry name" value="Glycoprotein, Type 4 Pilin"/>
    <property type="match status" value="1"/>
</dbReference>
<evidence type="ECO:0000259" key="3">
    <source>
        <dbReference type="Pfam" id="PF08334"/>
    </source>
</evidence>
<gene>
    <name evidence="4" type="ORF">ENP06_00380</name>
</gene>
<dbReference type="InterPro" id="IPR012902">
    <property type="entry name" value="N_methyl_site"/>
</dbReference>
<keyword evidence="2" id="KW-1133">Transmembrane helix</keyword>
<dbReference type="PRINTS" id="PR00813">
    <property type="entry name" value="BCTERIALGSPG"/>
</dbReference>
<dbReference type="InterPro" id="IPR000983">
    <property type="entry name" value="Bac_GSPG_pilin"/>
</dbReference>
<evidence type="ECO:0000313" key="4">
    <source>
        <dbReference type="EMBL" id="HEQ87853.1"/>
    </source>
</evidence>
<dbReference type="InterPro" id="IPR045584">
    <property type="entry name" value="Pilin-like"/>
</dbReference>
<feature type="domain" description="Type II secretion system protein GspG C-terminal" evidence="3">
    <location>
        <begin position="41"/>
        <end position="128"/>
    </location>
</feature>
<accession>A0A7V1ZGZ7</accession>
<evidence type="ECO:0000256" key="1">
    <source>
        <dbReference type="ARBA" id="ARBA00022481"/>
    </source>
</evidence>
<dbReference type="PROSITE" id="PS00409">
    <property type="entry name" value="PROKAR_NTER_METHYL"/>
    <property type="match status" value="1"/>
</dbReference>
<organism evidence="4">
    <name type="scientific">Thermoanaerobaculum aquaticum</name>
    <dbReference type="NCBI Taxonomy" id="1312852"/>
    <lineage>
        <taxon>Bacteria</taxon>
        <taxon>Pseudomonadati</taxon>
        <taxon>Acidobacteriota</taxon>
        <taxon>Thermoanaerobaculia</taxon>
        <taxon>Thermoanaerobaculales</taxon>
        <taxon>Thermoanaerobaculaceae</taxon>
        <taxon>Thermoanaerobaculum</taxon>
    </lineage>
</organism>
<dbReference type="GO" id="GO:0015627">
    <property type="term" value="C:type II protein secretion system complex"/>
    <property type="evidence" value="ECO:0007669"/>
    <property type="project" value="InterPro"/>
</dbReference>
<dbReference type="SUPFAM" id="SSF54523">
    <property type="entry name" value="Pili subunits"/>
    <property type="match status" value="1"/>
</dbReference>
<proteinExistence type="predicted"/>
<dbReference type="Pfam" id="PF08334">
    <property type="entry name" value="T2SSG"/>
    <property type="match status" value="1"/>
</dbReference>
<name>A0A7V1ZGZ7_9BACT</name>
<dbReference type="PANTHER" id="PTHR30093">
    <property type="entry name" value="GENERAL SECRETION PATHWAY PROTEIN G"/>
    <property type="match status" value="1"/>
</dbReference>
<protein>
    <submittedName>
        <fullName evidence="4">Prepilin-type N-terminal cleavage/methylation domain-containing protein</fullName>
    </submittedName>
</protein>
<dbReference type="GO" id="GO:0015628">
    <property type="term" value="P:protein secretion by the type II secretion system"/>
    <property type="evidence" value="ECO:0007669"/>
    <property type="project" value="InterPro"/>
</dbReference>
<dbReference type="Pfam" id="PF07963">
    <property type="entry name" value="N_methyl"/>
    <property type="match status" value="1"/>
</dbReference>
<feature type="transmembrane region" description="Helical" evidence="2">
    <location>
        <begin position="20"/>
        <end position="42"/>
    </location>
</feature>
<comment type="caution">
    <text evidence="4">The sequence shown here is derived from an EMBL/GenBank/DDBJ whole genome shotgun (WGS) entry which is preliminary data.</text>
</comment>
<reference evidence="4" key="1">
    <citation type="journal article" date="2020" name="mSystems">
        <title>Genome- and Community-Level Interaction Insights into Carbon Utilization and Element Cycling Functions of Hydrothermarchaeota in Hydrothermal Sediment.</title>
        <authorList>
            <person name="Zhou Z."/>
            <person name="Liu Y."/>
            <person name="Xu W."/>
            <person name="Pan J."/>
            <person name="Luo Z.H."/>
            <person name="Li M."/>
        </authorList>
    </citation>
    <scope>NUCLEOTIDE SEQUENCE [LARGE SCALE GENOMIC DNA]</scope>
    <source>
        <strain evidence="4">SpSt-186</strain>
    </source>
</reference>
<dbReference type="NCBIfam" id="TIGR02532">
    <property type="entry name" value="IV_pilin_GFxxxE"/>
    <property type="match status" value="1"/>
</dbReference>
<keyword evidence="2" id="KW-0812">Transmembrane</keyword>
<keyword evidence="1" id="KW-0488">Methylation</keyword>
<evidence type="ECO:0000256" key="2">
    <source>
        <dbReference type="SAM" id="Phobius"/>
    </source>
</evidence>
<keyword evidence="2" id="KW-0472">Membrane</keyword>